<dbReference type="InterPro" id="IPR005648">
    <property type="entry name" value="FlgD"/>
</dbReference>
<sequence>MSISATEGVGPSLWGLGATTSAKTQQDKDMFLQLLVAQLRYQDPMNPTDSSQFLAQSAQFTSLEKMEEVAAQTAAMVQAQLAFGASSLVGTTVTYATGPAGDDGSPAPTATGVVDGVTFGSQGPVLSIDGTDVALAALHTVTRPGIGPDAGTAAATPADD</sequence>
<organism evidence="4 5">
    <name type="scientific">Nocardioides massiliensis</name>
    <dbReference type="NCBI Taxonomy" id="1325935"/>
    <lineage>
        <taxon>Bacteria</taxon>
        <taxon>Bacillati</taxon>
        <taxon>Actinomycetota</taxon>
        <taxon>Actinomycetes</taxon>
        <taxon>Propionibacteriales</taxon>
        <taxon>Nocardioidaceae</taxon>
        <taxon>Nocardioides</taxon>
    </lineage>
</organism>
<comment type="caution">
    <text evidence="4">The sequence shown here is derived from an EMBL/GenBank/DDBJ whole genome shotgun (WGS) entry which is preliminary data.</text>
</comment>
<comment type="similarity">
    <text evidence="1">Belongs to the FlgD family.</text>
</comment>
<dbReference type="InterPro" id="IPR025963">
    <property type="entry name" value="FLgD_Tudor"/>
</dbReference>
<keyword evidence="5" id="KW-1185">Reference proteome</keyword>
<dbReference type="RefSeq" id="WP_306824972.1">
    <property type="nucleotide sequence ID" value="NZ_JAUSQM010000001.1"/>
</dbReference>
<name>A0ABT9NMQ8_9ACTN</name>
<keyword evidence="4" id="KW-0969">Cilium</keyword>
<proteinExistence type="inferred from homology"/>
<dbReference type="Proteomes" id="UP001240447">
    <property type="component" value="Unassembled WGS sequence"/>
</dbReference>
<dbReference type="Pfam" id="PF03963">
    <property type="entry name" value="FlgD"/>
    <property type="match status" value="1"/>
</dbReference>
<evidence type="ECO:0000256" key="1">
    <source>
        <dbReference type="ARBA" id="ARBA00010577"/>
    </source>
</evidence>
<protein>
    <submittedName>
        <fullName evidence="4">Flagellar basal-body rod modification protein FlgD</fullName>
    </submittedName>
</protein>
<evidence type="ECO:0000256" key="2">
    <source>
        <dbReference type="ARBA" id="ARBA00022795"/>
    </source>
</evidence>
<keyword evidence="2" id="KW-1005">Bacterial flagellum biogenesis</keyword>
<feature type="domain" description="FlgD Tudor-like" evidence="3">
    <location>
        <begin position="82"/>
        <end position="136"/>
    </location>
</feature>
<reference evidence="4 5" key="1">
    <citation type="submission" date="2023-07" db="EMBL/GenBank/DDBJ databases">
        <title>Sequencing the genomes of 1000 actinobacteria strains.</title>
        <authorList>
            <person name="Klenk H.-P."/>
        </authorList>
    </citation>
    <scope>NUCLEOTIDE SEQUENCE [LARGE SCALE GENOMIC DNA]</scope>
    <source>
        <strain evidence="4 5">GD13</strain>
    </source>
</reference>
<evidence type="ECO:0000313" key="4">
    <source>
        <dbReference type="EMBL" id="MDP9821706.1"/>
    </source>
</evidence>
<gene>
    <name evidence="4" type="ORF">J2S59_001515</name>
</gene>
<evidence type="ECO:0000313" key="5">
    <source>
        <dbReference type="Proteomes" id="UP001240447"/>
    </source>
</evidence>
<keyword evidence="4" id="KW-0966">Cell projection</keyword>
<dbReference type="EMBL" id="JAUSQM010000001">
    <property type="protein sequence ID" value="MDP9821706.1"/>
    <property type="molecule type" value="Genomic_DNA"/>
</dbReference>
<dbReference type="Pfam" id="PF13861">
    <property type="entry name" value="FLgD_tudor"/>
    <property type="match status" value="1"/>
</dbReference>
<keyword evidence="4" id="KW-0282">Flagellum</keyword>
<accession>A0ABT9NMQ8</accession>
<evidence type="ECO:0000259" key="3">
    <source>
        <dbReference type="Pfam" id="PF13861"/>
    </source>
</evidence>